<keyword evidence="2" id="KW-0472">Membrane</keyword>
<feature type="region of interest" description="Disordered" evidence="1">
    <location>
        <begin position="1"/>
        <end position="56"/>
    </location>
</feature>
<name>A0A7W4USL1_LEIAQ</name>
<feature type="compositionally biased region" description="Pro residues" evidence="1">
    <location>
        <begin position="13"/>
        <end position="41"/>
    </location>
</feature>
<evidence type="ECO:0000313" key="3">
    <source>
        <dbReference type="EMBL" id="MBB2965524.1"/>
    </source>
</evidence>
<reference evidence="3 4" key="1">
    <citation type="submission" date="2020-08" db="EMBL/GenBank/DDBJ databases">
        <title>Sequencing the genomes of 1000 actinobacteria strains.</title>
        <authorList>
            <person name="Klenk H.-P."/>
        </authorList>
    </citation>
    <scope>NUCLEOTIDE SEQUENCE [LARGE SCALE GENOMIC DNA]</scope>
    <source>
        <strain evidence="3 4">DSM 20146</strain>
    </source>
</reference>
<protein>
    <submittedName>
        <fullName evidence="3">Uncharacterized protein</fullName>
    </submittedName>
</protein>
<gene>
    <name evidence="3" type="ORF">FHX33_000256</name>
</gene>
<dbReference type="AlphaFoldDB" id="A0A7W4USL1"/>
<dbReference type="EMBL" id="JACHVP010000001">
    <property type="protein sequence ID" value="MBB2965524.1"/>
    <property type="molecule type" value="Genomic_DNA"/>
</dbReference>
<sequence>MSTADPNAAVPNPGWPQQPVPPQQSVPPQQPAPHYAPPQPAPNQTWQQPVAAKPAANGSILRRWPVWAQNTAIIVGAVAVLAIVFFAGFFTGHATDGPQRGGFGTNQNFDPRQFGGGTGGTGGGSTQQGGGATGGTTQGDGS</sequence>
<comment type="caution">
    <text evidence="3">The sequence shown here is derived from an EMBL/GenBank/DDBJ whole genome shotgun (WGS) entry which is preliminary data.</text>
</comment>
<proteinExistence type="predicted"/>
<dbReference type="Proteomes" id="UP000538196">
    <property type="component" value="Unassembled WGS sequence"/>
</dbReference>
<accession>A0A7W4USL1</accession>
<evidence type="ECO:0000313" key="4">
    <source>
        <dbReference type="Proteomes" id="UP000538196"/>
    </source>
</evidence>
<evidence type="ECO:0000256" key="1">
    <source>
        <dbReference type="SAM" id="MobiDB-lite"/>
    </source>
</evidence>
<keyword evidence="2" id="KW-1133">Transmembrane helix</keyword>
<feature type="compositionally biased region" description="Gly residues" evidence="1">
    <location>
        <begin position="114"/>
        <end position="142"/>
    </location>
</feature>
<keyword evidence="2" id="KW-0812">Transmembrane</keyword>
<keyword evidence="4" id="KW-1185">Reference proteome</keyword>
<dbReference type="RefSeq" id="WP_021759670.1">
    <property type="nucleotide sequence ID" value="NZ_JACHVP010000001.1"/>
</dbReference>
<evidence type="ECO:0000256" key="2">
    <source>
        <dbReference type="SAM" id="Phobius"/>
    </source>
</evidence>
<feature type="region of interest" description="Disordered" evidence="1">
    <location>
        <begin position="94"/>
        <end position="142"/>
    </location>
</feature>
<organism evidence="3 4">
    <name type="scientific">Leifsonia aquatica</name>
    <name type="common">Corynebacterium aquaticum</name>
    <dbReference type="NCBI Taxonomy" id="144185"/>
    <lineage>
        <taxon>Bacteria</taxon>
        <taxon>Bacillati</taxon>
        <taxon>Actinomycetota</taxon>
        <taxon>Actinomycetes</taxon>
        <taxon>Micrococcales</taxon>
        <taxon>Microbacteriaceae</taxon>
        <taxon>Leifsonia</taxon>
    </lineage>
</organism>
<feature type="transmembrane region" description="Helical" evidence="2">
    <location>
        <begin position="71"/>
        <end position="90"/>
    </location>
</feature>